<dbReference type="KEGG" id="ptm:GSPATT00002522001"/>
<dbReference type="EMBL" id="CT868540">
    <property type="protein sequence ID" value="CAK85122.1"/>
    <property type="molecule type" value="Genomic_DNA"/>
</dbReference>
<dbReference type="HOGENOM" id="CLU_595118_0_0_1"/>
<dbReference type="OMA" id="SAHWHIS"/>
<reference evidence="1 2" key="1">
    <citation type="journal article" date="2006" name="Nature">
        <title>Global trends of whole-genome duplications revealed by the ciliate Paramecium tetraurelia.</title>
        <authorList>
            <consortium name="Genoscope"/>
            <person name="Aury J.-M."/>
            <person name="Jaillon O."/>
            <person name="Duret L."/>
            <person name="Noel B."/>
            <person name="Jubin C."/>
            <person name="Porcel B.M."/>
            <person name="Segurens B."/>
            <person name="Daubin V."/>
            <person name="Anthouard V."/>
            <person name="Aiach N."/>
            <person name="Arnaiz O."/>
            <person name="Billaut A."/>
            <person name="Beisson J."/>
            <person name="Blanc I."/>
            <person name="Bouhouche K."/>
            <person name="Camara F."/>
            <person name="Duharcourt S."/>
            <person name="Guigo R."/>
            <person name="Gogendeau D."/>
            <person name="Katinka M."/>
            <person name="Keller A.-M."/>
            <person name="Kissmehl R."/>
            <person name="Klotz C."/>
            <person name="Koll F."/>
            <person name="Le Moue A."/>
            <person name="Lepere C."/>
            <person name="Malinsky S."/>
            <person name="Nowacki M."/>
            <person name="Nowak J.K."/>
            <person name="Plattner H."/>
            <person name="Poulain J."/>
            <person name="Ruiz F."/>
            <person name="Serrano V."/>
            <person name="Zagulski M."/>
            <person name="Dessen P."/>
            <person name="Betermier M."/>
            <person name="Weissenbach J."/>
            <person name="Scarpelli C."/>
            <person name="Schachter V."/>
            <person name="Sperling L."/>
            <person name="Meyer E."/>
            <person name="Cohen J."/>
            <person name="Wincker P."/>
        </authorList>
    </citation>
    <scope>NUCLEOTIDE SEQUENCE [LARGE SCALE GENOMIC DNA]</scope>
    <source>
        <strain evidence="1 2">Stock d4-2</strain>
    </source>
</reference>
<dbReference type="AlphaFoldDB" id="A0DQ05"/>
<dbReference type="InParanoid" id="A0DQ05"/>
<dbReference type="RefSeq" id="XP_001452519.1">
    <property type="nucleotide sequence ID" value="XM_001452482.1"/>
</dbReference>
<evidence type="ECO:0000313" key="1">
    <source>
        <dbReference type="EMBL" id="CAK85122.1"/>
    </source>
</evidence>
<accession>A0DQ05</accession>
<dbReference type="Proteomes" id="UP000000600">
    <property type="component" value="Unassembled WGS sequence"/>
</dbReference>
<name>A0DQ05_PARTE</name>
<dbReference type="GeneID" id="5038304"/>
<dbReference type="OrthoDB" id="298650at2759"/>
<keyword evidence="2" id="KW-1185">Reference proteome</keyword>
<evidence type="ECO:0000313" key="2">
    <source>
        <dbReference type="Proteomes" id="UP000000600"/>
    </source>
</evidence>
<protein>
    <submittedName>
        <fullName evidence="1">Uncharacterized protein</fullName>
    </submittedName>
</protein>
<organism evidence="1 2">
    <name type="scientific">Paramecium tetraurelia</name>
    <dbReference type="NCBI Taxonomy" id="5888"/>
    <lineage>
        <taxon>Eukaryota</taxon>
        <taxon>Sar</taxon>
        <taxon>Alveolata</taxon>
        <taxon>Ciliophora</taxon>
        <taxon>Intramacronucleata</taxon>
        <taxon>Oligohymenophorea</taxon>
        <taxon>Peniculida</taxon>
        <taxon>Parameciidae</taxon>
        <taxon>Paramecium</taxon>
    </lineage>
</organism>
<gene>
    <name evidence="1" type="ORF">GSPATT00002522001</name>
</gene>
<sequence length="464" mass="54375">MNQEISKEILALSIHVAAAASSITIQTQQRMTLVTNSVLETVGQTMKILNCLMMCSQKQSHLEAVTEEQEDEFQKDSKTKECAVEQFKKNIQANCFHVEVMENQKSKENSPKNLILKSVNGLREQSILKSHNILSEEYPKCYVNAGEDGTPKQIRKPSLLQQQLSQIKVDKQHEEAESKIERELMKLIESVDPEELIPKLKSIEIYDEQKQSSSHKDVLVYSDKQQIVIYEQDEEQQLMDSPNKSEWYESSSVEYRATSYNTNESSNLDHHSYKWRSSSFRDDNIIQDCGFQFQSSVFDFPFPEDFCANSQNIHTNIQNIENKNQHTPKKKRLYCNNKKVPHWAENLEKVSQHQFQQQNLSQNQIFGRMKQRVLDIAKQFSQNRFNRRGSSAHWHISNEKYEQMQKQMMKLQQIQDENIVKLKQHQQDSVKKNQGIYAKTQYFLTSIKKKILNSFEKESKYKKV</sequence>
<proteinExistence type="predicted"/>